<evidence type="ECO:0000256" key="7">
    <source>
        <dbReference type="ARBA" id="ARBA00022892"/>
    </source>
</evidence>
<comment type="similarity">
    <text evidence="2">Belongs to the USE1 family.</text>
</comment>
<comment type="subcellular location">
    <subcellularLocation>
        <location evidence="1">Endoplasmic reticulum membrane</location>
        <topology evidence="1">Single-pass type IV membrane protein</topology>
    </subcellularLocation>
</comment>
<comment type="caution">
    <text evidence="13">The sequence shown here is derived from an EMBL/GenBank/DDBJ whole genome shotgun (WGS) entry which is preliminary data.</text>
</comment>
<dbReference type="PANTHER" id="PTHR13050">
    <property type="entry name" value="USE1-LIKE PROTEIN"/>
    <property type="match status" value="1"/>
</dbReference>
<evidence type="ECO:0000256" key="4">
    <source>
        <dbReference type="ARBA" id="ARBA00022448"/>
    </source>
</evidence>
<dbReference type="InterPro" id="IPR019150">
    <property type="entry name" value="Vesicle_transport_protein_Use1"/>
</dbReference>
<dbReference type="EMBL" id="JARKIK010000011">
    <property type="protein sequence ID" value="KAK8748642.1"/>
    <property type="molecule type" value="Genomic_DNA"/>
</dbReference>
<dbReference type="GO" id="GO:0006890">
    <property type="term" value="P:retrograde vesicle-mediated transport, Golgi to endoplasmic reticulum"/>
    <property type="evidence" value="ECO:0007669"/>
    <property type="project" value="TreeGrafter"/>
</dbReference>
<dbReference type="Pfam" id="PF09753">
    <property type="entry name" value="Use1"/>
    <property type="match status" value="1"/>
</dbReference>
<gene>
    <name evidence="13" type="ORF">OTU49_015914</name>
</gene>
<evidence type="ECO:0000256" key="3">
    <source>
        <dbReference type="ARBA" id="ARBA00015843"/>
    </source>
</evidence>
<feature type="non-terminal residue" evidence="13">
    <location>
        <position position="1"/>
    </location>
</feature>
<evidence type="ECO:0000313" key="13">
    <source>
        <dbReference type="EMBL" id="KAK8748642.1"/>
    </source>
</evidence>
<keyword evidence="9 12" id="KW-1133">Transmembrane helix</keyword>
<keyword evidence="7" id="KW-0931">ER-Golgi transport</keyword>
<organism evidence="13 14">
    <name type="scientific">Cherax quadricarinatus</name>
    <name type="common">Australian red claw crayfish</name>
    <dbReference type="NCBI Taxonomy" id="27406"/>
    <lineage>
        <taxon>Eukaryota</taxon>
        <taxon>Metazoa</taxon>
        <taxon>Ecdysozoa</taxon>
        <taxon>Arthropoda</taxon>
        <taxon>Crustacea</taxon>
        <taxon>Multicrustacea</taxon>
        <taxon>Malacostraca</taxon>
        <taxon>Eumalacostraca</taxon>
        <taxon>Eucarida</taxon>
        <taxon>Decapoda</taxon>
        <taxon>Pleocyemata</taxon>
        <taxon>Astacidea</taxon>
        <taxon>Parastacoidea</taxon>
        <taxon>Parastacidae</taxon>
        <taxon>Cherax</taxon>
    </lineage>
</organism>
<dbReference type="Proteomes" id="UP001445076">
    <property type="component" value="Unassembled WGS sequence"/>
</dbReference>
<dbReference type="GO" id="GO:0031201">
    <property type="term" value="C:SNARE complex"/>
    <property type="evidence" value="ECO:0007669"/>
    <property type="project" value="TreeGrafter"/>
</dbReference>
<dbReference type="GO" id="GO:0015031">
    <property type="term" value="P:protein transport"/>
    <property type="evidence" value="ECO:0007669"/>
    <property type="project" value="UniProtKB-KW"/>
</dbReference>
<evidence type="ECO:0000256" key="5">
    <source>
        <dbReference type="ARBA" id="ARBA00022692"/>
    </source>
</evidence>
<dbReference type="GO" id="GO:0005789">
    <property type="term" value="C:endoplasmic reticulum membrane"/>
    <property type="evidence" value="ECO:0007669"/>
    <property type="project" value="UniProtKB-SubCell"/>
</dbReference>
<keyword evidence="14" id="KW-1185">Reference proteome</keyword>
<keyword evidence="8" id="KW-0653">Protein transport</keyword>
<name>A0AAW0XXV4_CHEQU</name>
<evidence type="ECO:0000256" key="1">
    <source>
        <dbReference type="ARBA" id="ARBA00004163"/>
    </source>
</evidence>
<dbReference type="CDD" id="cd15860">
    <property type="entry name" value="SNARE_USE1"/>
    <property type="match status" value="1"/>
</dbReference>
<dbReference type="GO" id="GO:0005484">
    <property type="term" value="F:SNAP receptor activity"/>
    <property type="evidence" value="ECO:0007669"/>
    <property type="project" value="TreeGrafter"/>
</dbReference>
<dbReference type="AlphaFoldDB" id="A0AAW0XXV4"/>
<keyword evidence="6" id="KW-0256">Endoplasmic reticulum</keyword>
<evidence type="ECO:0000256" key="9">
    <source>
        <dbReference type="ARBA" id="ARBA00022989"/>
    </source>
</evidence>
<evidence type="ECO:0000256" key="11">
    <source>
        <dbReference type="ARBA" id="ARBA00032711"/>
    </source>
</evidence>
<sequence>AIMEASVLRSRLEINFIRLLQETQQMANGNKQKDWTFEKYIEWLQEKIPEMEKSPNAPGEDTLKHYKRQVHFLTGVLQAENCAQVLDSGMATQMIPHGAATTGDHTLTQQIHHRTQAKTTNRLRQELLGLDPSSDNGLSHQGSLSGDISAEDFQNQLLSDEQKREKMVEDMIIMTREWKEQSKIANKIIKKDIDVLEKSSKVADINREHLKVESNRLSEYNKRACNFWIWIMIIFVCFTFIGMVVFIRIFPKKQPY</sequence>
<evidence type="ECO:0000256" key="8">
    <source>
        <dbReference type="ARBA" id="ARBA00022927"/>
    </source>
</evidence>
<feature type="transmembrane region" description="Helical" evidence="12">
    <location>
        <begin position="227"/>
        <end position="250"/>
    </location>
</feature>
<evidence type="ECO:0000256" key="10">
    <source>
        <dbReference type="ARBA" id="ARBA00023136"/>
    </source>
</evidence>
<accession>A0AAW0XXV4</accession>
<reference evidence="13 14" key="1">
    <citation type="journal article" date="2024" name="BMC Genomics">
        <title>Genome assembly of redclaw crayfish (Cherax quadricarinatus) provides insights into its immune adaptation and hypoxia tolerance.</title>
        <authorList>
            <person name="Liu Z."/>
            <person name="Zheng J."/>
            <person name="Li H."/>
            <person name="Fang K."/>
            <person name="Wang S."/>
            <person name="He J."/>
            <person name="Zhou D."/>
            <person name="Weng S."/>
            <person name="Chi M."/>
            <person name="Gu Z."/>
            <person name="He J."/>
            <person name="Li F."/>
            <person name="Wang M."/>
        </authorList>
    </citation>
    <scope>NUCLEOTIDE SEQUENCE [LARGE SCALE GENOMIC DNA]</scope>
    <source>
        <strain evidence="13">ZL_2023a</strain>
    </source>
</reference>
<evidence type="ECO:0000256" key="2">
    <source>
        <dbReference type="ARBA" id="ARBA00007891"/>
    </source>
</evidence>
<evidence type="ECO:0000256" key="12">
    <source>
        <dbReference type="SAM" id="Phobius"/>
    </source>
</evidence>
<keyword evidence="4" id="KW-0813">Transport</keyword>
<evidence type="ECO:0000313" key="14">
    <source>
        <dbReference type="Proteomes" id="UP001445076"/>
    </source>
</evidence>
<protein>
    <recommendedName>
        <fullName evidence="3">Vesicle transport protein USE1</fullName>
    </recommendedName>
    <alternativeName>
        <fullName evidence="11">USE1-like protein</fullName>
    </alternativeName>
</protein>
<keyword evidence="10 12" id="KW-0472">Membrane</keyword>
<evidence type="ECO:0000256" key="6">
    <source>
        <dbReference type="ARBA" id="ARBA00022824"/>
    </source>
</evidence>
<proteinExistence type="inferred from homology"/>
<dbReference type="PANTHER" id="PTHR13050:SF7">
    <property type="entry name" value="VESICLE TRANSPORT PROTEIN USE1"/>
    <property type="match status" value="1"/>
</dbReference>
<keyword evidence="5 12" id="KW-0812">Transmembrane</keyword>